<name>A0AAD6GH11_9EURO</name>
<organism evidence="2 3">
    <name type="scientific">Penicillium frequentans</name>
    <dbReference type="NCBI Taxonomy" id="3151616"/>
    <lineage>
        <taxon>Eukaryota</taxon>
        <taxon>Fungi</taxon>
        <taxon>Dikarya</taxon>
        <taxon>Ascomycota</taxon>
        <taxon>Pezizomycotina</taxon>
        <taxon>Eurotiomycetes</taxon>
        <taxon>Eurotiomycetidae</taxon>
        <taxon>Eurotiales</taxon>
        <taxon>Aspergillaceae</taxon>
        <taxon>Penicillium</taxon>
    </lineage>
</organism>
<dbReference type="Proteomes" id="UP001220324">
    <property type="component" value="Unassembled WGS sequence"/>
</dbReference>
<sequence>MKWASKEQSEISDDDIPNADVEAEGLVEEGEKGLDEGDIDDEEEEAYLGWDLNDEIPDAWEYGSDQEGGSQRSHLEEDDENEESEIGWPRFVDHLRTSTPIDRRATSPPQL</sequence>
<keyword evidence="3" id="KW-1185">Reference proteome</keyword>
<feature type="compositionally biased region" description="Acidic residues" evidence="1">
    <location>
        <begin position="76"/>
        <end position="85"/>
    </location>
</feature>
<gene>
    <name evidence="2" type="ORF">N7494_005438</name>
</gene>
<feature type="compositionally biased region" description="Basic and acidic residues" evidence="1">
    <location>
        <begin position="91"/>
        <end position="105"/>
    </location>
</feature>
<dbReference type="EMBL" id="JAQIZZ010000004">
    <property type="protein sequence ID" value="KAJ5544159.1"/>
    <property type="molecule type" value="Genomic_DNA"/>
</dbReference>
<feature type="region of interest" description="Disordered" evidence="1">
    <location>
        <begin position="1"/>
        <end position="111"/>
    </location>
</feature>
<evidence type="ECO:0000313" key="3">
    <source>
        <dbReference type="Proteomes" id="UP001220324"/>
    </source>
</evidence>
<evidence type="ECO:0000313" key="2">
    <source>
        <dbReference type="EMBL" id="KAJ5544159.1"/>
    </source>
</evidence>
<dbReference type="AlphaFoldDB" id="A0AAD6GH11"/>
<feature type="compositionally biased region" description="Acidic residues" evidence="1">
    <location>
        <begin position="36"/>
        <end position="58"/>
    </location>
</feature>
<comment type="caution">
    <text evidence="2">The sequence shown here is derived from an EMBL/GenBank/DDBJ whole genome shotgun (WGS) entry which is preliminary data.</text>
</comment>
<reference evidence="2 3" key="1">
    <citation type="journal article" date="2023" name="IMA Fungus">
        <title>Comparative genomic study of the Penicillium genus elucidates a diverse pangenome and 15 lateral gene transfer events.</title>
        <authorList>
            <person name="Petersen C."/>
            <person name="Sorensen T."/>
            <person name="Nielsen M.R."/>
            <person name="Sondergaard T.E."/>
            <person name="Sorensen J.L."/>
            <person name="Fitzpatrick D.A."/>
            <person name="Frisvad J.C."/>
            <person name="Nielsen K.L."/>
        </authorList>
    </citation>
    <scope>NUCLEOTIDE SEQUENCE [LARGE SCALE GENOMIC DNA]</scope>
    <source>
        <strain evidence="2 3">IBT 35679</strain>
    </source>
</reference>
<protein>
    <submittedName>
        <fullName evidence="2">Uncharacterized protein</fullName>
    </submittedName>
</protein>
<evidence type="ECO:0000256" key="1">
    <source>
        <dbReference type="SAM" id="MobiDB-lite"/>
    </source>
</evidence>
<proteinExistence type="predicted"/>
<feature type="compositionally biased region" description="Acidic residues" evidence="1">
    <location>
        <begin position="10"/>
        <end position="28"/>
    </location>
</feature>
<accession>A0AAD6GH11</accession>